<dbReference type="VEuPathDB" id="ToxoDB:ENH_00070920"/>
<reference evidence="2" key="2">
    <citation type="submission" date="2013-10" db="EMBL/GenBank/DDBJ databases">
        <authorList>
            <person name="Aslett M."/>
        </authorList>
    </citation>
    <scope>NUCLEOTIDE SEQUENCE [LARGE SCALE GENOMIC DNA]</scope>
    <source>
        <strain evidence="2">Houghton</strain>
    </source>
</reference>
<dbReference type="GO" id="GO:0071014">
    <property type="term" value="C:post-mRNA release spliceosomal complex"/>
    <property type="evidence" value="ECO:0007669"/>
    <property type="project" value="TreeGrafter"/>
</dbReference>
<dbReference type="GeneID" id="25477224"/>
<dbReference type="PANTHER" id="PTHR31551">
    <property type="entry name" value="PRE-MRNA-SPLICING FACTOR CWF18"/>
    <property type="match status" value="1"/>
</dbReference>
<dbReference type="AlphaFoldDB" id="U6MJV3"/>
<accession>U6MJV3</accession>
<sequence>MGGEAEAAGAGRPRDPSPEIRFRNYVPKDPKLRQFCLPRPSVEELEKQIAKEAQEAVQAAKEEDILSQVVPRRPNWDLKRDVERKITILSRRTDKAIVQLIREKIEQNKKAKELAGAEGVGKKDFETATEHLSKEEIELGQTVMNAMNEMDEIDDFDEEEEA</sequence>
<evidence type="ECO:0000256" key="1">
    <source>
        <dbReference type="SAM" id="MobiDB-lite"/>
    </source>
</evidence>
<dbReference type="Proteomes" id="UP000030754">
    <property type="component" value="Unassembled WGS sequence"/>
</dbReference>
<dbReference type="InterPro" id="IPR013169">
    <property type="entry name" value="mRNA_splic_Cwf18-like"/>
</dbReference>
<proteinExistence type="predicted"/>
<evidence type="ECO:0000313" key="2">
    <source>
        <dbReference type="EMBL" id="CDJ64512.1"/>
    </source>
</evidence>
<organism evidence="2 3">
    <name type="scientific">Eimeria necatrix</name>
    <dbReference type="NCBI Taxonomy" id="51315"/>
    <lineage>
        <taxon>Eukaryota</taxon>
        <taxon>Sar</taxon>
        <taxon>Alveolata</taxon>
        <taxon>Apicomplexa</taxon>
        <taxon>Conoidasida</taxon>
        <taxon>Coccidia</taxon>
        <taxon>Eucoccidiorida</taxon>
        <taxon>Eimeriorina</taxon>
        <taxon>Eimeriidae</taxon>
        <taxon>Eimeria</taxon>
    </lineage>
</organism>
<reference evidence="2" key="1">
    <citation type="submission" date="2013-10" db="EMBL/GenBank/DDBJ databases">
        <title>Genomic analysis of the causative agents of coccidiosis in chickens.</title>
        <authorList>
            <person name="Reid A.J."/>
            <person name="Blake D."/>
            <person name="Billington K."/>
            <person name="Browne H."/>
            <person name="Dunn M."/>
            <person name="Hung S."/>
            <person name="Kawahara F."/>
            <person name="Miranda-Saavedra D."/>
            <person name="Mourier T."/>
            <person name="Nagra H."/>
            <person name="Otto T.D."/>
            <person name="Rawlings N."/>
            <person name="Sanchez A."/>
            <person name="Sanders M."/>
            <person name="Subramaniam C."/>
            <person name="Tay Y."/>
            <person name="Dear P."/>
            <person name="Doerig C."/>
            <person name="Gruber A."/>
            <person name="Parkinson J."/>
            <person name="Shirley M."/>
            <person name="Wan K.L."/>
            <person name="Berriman M."/>
            <person name="Tomley F."/>
            <person name="Pain A."/>
        </authorList>
    </citation>
    <scope>NUCLEOTIDE SEQUENCE [LARGE SCALE GENOMIC DNA]</scope>
    <source>
        <strain evidence="2">Houghton</strain>
    </source>
</reference>
<evidence type="ECO:0008006" key="4">
    <source>
        <dbReference type="Google" id="ProtNLM"/>
    </source>
</evidence>
<keyword evidence="3" id="KW-1185">Reference proteome</keyword>
<name>U6MJV3_9EIME</name>
<dbReference type="EMBL" id="HG722964">
    <property type="protein sequence ID" value="CDJ64512.1"/>
    <property type="molecule type" value="Genomic_DNA"/>
</dbReference>
<protein>
    <recommendedName>
        <fullName evidence="4">Coiled-coil domain-containing protein 12</fullName>
    </recommendedName>
</protein>
<gene>
    <name evidence="2" type="ORF">ENH_00070920</name>
</gene>
<dbReference type="PANTHER" id="PTHR31551:SF1">
    <property type="entry name" value="COILED-COIL DOMAIN-CONTAINING PROTEIN 12"/>
    <property type="match status" value="1"/>
</dbReference>
<dbReference type="OrthoDB" id="10261348at2759"/>
<dbReference type="RefSeq" id="XP_013432979.1">
    <property type="nucleotide sequence ID" value="XM_013577525.1"/>
</dbReference>
<feature type="compositionally biased region" description="Basic and acidic residues" evidence="1">
    <location>
        <begin position="12"/>
        <end position="21"/>
    </location>
</feature>
<dbReference type="GO" id="GO:0005684">
    <property type="term" value="C:U2-type spliceosomal complex"/>
    <property type="evidence" value="ECO:0007669"/>
    <property type="project" value="TreeGrafter"/>
</dbReference>
<dbReference type="Pfam" id="PF08315">
    <property type="entry name" value="cwf18"/>
    <property type="match status" value="1"/>
</dbReference>
<feature type="region of interest" description="Disordered" evidence="1">
    <location>
        <begin position="1"/>
        <end position="21"/>
    </location>
</feature>
<evidence type="ECO:0000313" key="3">
    <source>
        <dbReference type="Proteomes" id="UP000030754"/>
    </source>
</evidence>
<feature type="compositionally biased region" description="Low complexity" evidence="1">
    <location>
        <begin position="1"/>
        <end position="11"/>
    </location>
</feature>